<evidence type="ECO:0000313" key="1">
    <source>
        <dbReference type="Proteomes" id="UP001652625"/>
    </source>
</evidence>
<gene>
    <name evidence="2" type="primary">LOC136090730</name>
</gene>
<accession>A0ABM4DGT9</accession>
<name>A0ABM4DGT9_HYDVU</name>
<sequence>MDFLIHEKKRFDFIKVTFPERGHSYMECDKEMGLINCKTPASMPSDWIETFKNACKRPTPFHVIELMQEMVKSVTDFMRPIYKNKCPIPTRPLREMCFRGDSGGIIFHRDSWNGLLLKTNLKNNRKYTINSEIPILYNAKLSISEGKYRDQQVLKRFSSNTQFYDSLSYKEAVVETFHENIDSEDEE</sequence>
<dbReference type="RefSeq" id="XP_065673675.1">
    <property type="nucleotide sequence ID" value="XM_065817603.1"/>
</dbReference>
<protein>
    <submittedName>
        <fullName evidence="2">Uncharacterized protein LOC136090730</fullName>
    </submittedName>
</protein>
<dbReference type="Proteomes" id="UP001652625">
    <property type="component" value="Chromosome 14"/>
</dbReference>
<reference evidence="2" key="1">
    <citation type="submission" date="2025-08" db="UniProtKB">
        <authorList>
            <consortium name="RefSeq"/>
        </authorList>
    </citation>
    <scope>IDENTIFICATION</scope>
</reference>
<organism evidence="1 2">
    <name type="scientific">Hydra vulgaris</name>
    <name type="common">Hydra</name>
    <name type="synonym">Hydra attenuata</name>
    <dbReference type="NCBI Taxonomy" id="6087"/>
    <lineage>
        <taxon>Eukaryota</taxon>
        <taxon>Metazoa</taxon>
        <taxon>Cnidaria</taxon>
        <taxon>Hydrozoa</taxon>
        <taxon>Hydroidolina</taxon>
        <taxon>Anthoathecata</taxon>
        <taxon>Aplanulata</taxon>
        <taxon>Hydridae</taxon>
        <taxon>Hydra</taxon>
    </lineage>
</organism>
<proteinExistence type="predicted"/>
<keyword evidence="1" id="KW-1185">Reference proteome</keyword>
<dbReference type="GeneID" id="136090730"/>
<evidence type="ECO:0000313" key="2">
    <source>
        <dbReference type="RefSeq" id="XP_065673675.1"/>
    </source>
</evidence>